<sequence>MRLGIRHLRPLAQTSLDRSLRPSLPVRLARSTTANMSTDEDYSAFLDKANQDTGSKDKKDSKFAKVESVNTDVPAHLKKVDATYTSDSDEPFEPVALKHNGADLSKTNFAKLIGVDSSDVKPTDTKHFDPQGQYKEVIDAVSKSSDGVHVVKVFEVSHGSTRKEYYLVTIDKEGNVVGLKAKAVES</sequence>
<dbReference type="InterPro" id="IPR056539">
    <property type="entry name" value="NuiA-like"/>
</dbReference>
<dbReference type="AlphaFoldDB" id="A0A8K0PIY9"/>
<protein>
    <submittedName>
        <fullName evidence="1">Uncharacterized protein</fullName>
    </submittedName>
</protein>
<evidence type="ECO:0000313" key="2">
    <source>
        <dbReference type="Proteomes" id="UP000809789"/>
    </source>
</evidence>
<organism evidence="1 2">
    <name type="scientific">Elsinoe batatas</name>
    <dbReference type="NCBI Taxonomy" id="2601811"/>
    <lineage>
        <taxon>Eukaryota</taxon>
        <taxon>Fungi</taxon>
        <taxon>Dikarya</taxon>
        <taxon>Ascomycota</taxon>
        <taxon>Pezizomycotina</taxon>
        <taxon>Dothideomycetes</taxon>
        <taxon>Dothideomycetidae</taxon>
        <taxon>Myriangiales</taxon>
        <taxon>Elsinoaceae</taxon>
        <taxon>Elsinoe</taxon>
    </lineage>
</organism>
<name>A0A8K0PIY9_9PEZI</name>
<dbReference type="PANTHER" id="PTHR42093">
    <property type="match status" value="1"/>
</dbReference>
<evidence type="ECO:0000313" key="1">
    <source>
        <dbReference type="EMBL" id="KAG8630002.1"/>
    </source>
</evidence>
<accession>A0A8K0PIY9</accession>
<dbReference type="OrthoDB" id="5366485at2759"/>
<dbReference type="Gene3D" id="3.40.1460.10">
    <property type="entry name" value="Nuclease A inhibitor-like"/>
    <property type="match status" value="1"/>
</dbReference>
<proteinExistence type="predicted"/>
<keyword evidence="2" id="KW-1185">Reference proteome</keyword>
<gene>
    <name evidence="1" type="ORF">KVT40_001621</name>
</gene>
<dbReference type="EMBL" id="JAESVG020000002">
    <property type="protein sequence ID" value="KAG8630002.1"/>
    <property type="molecule type" value="Genomic_DNA"/>
</dbReference>
<dbReference type="Pfam" id="PF23151">
    <property type="entry name" value="NuiA_2"/>
    <property type="match status" value="1"/>
</dbReference>
<dbReference type="Proteomes" id="UP000809789">
    <property type="component" value="Unassembled WGS sequence"/>
</dbReference>
<dbReference type="PANTHER" id="PTHR42093:SF1">
    <property type="match status" value="1"/>
</dbReference>
<comment type="caution">
    <text evidence="1">The sequence shown here is derived from an EMBL/GenBank/DDBJ whole genome shotgun (WGS) entry which is preliminary data.</text>
</comment>
<reference evidence="1" key="1">
    <citation type="submission" date="2021-07" db="EMBL/GenBank/DDBJ databases">
        <title>Elsinoe batatas strain:CRI-CJ2 Genome sequencing and assembly.</title>
        <authorList>
            <person name="Huang L."/>
        </authorList>
    </citation>
    <scope>NUCLEOTIDE SEQUENCE</scope>
    <source>
        <strain evidence="1">CRI-CJ2</strain>
    </source>
</reference>